<dbReference type="GO" id="GO:0005524">
    <property type="term" value="F:ATP binding"/>
    <property type="evidence" value="ECO:0007669"/>
    <property type="project" value="UniProtKB-UniRule"/>
</dbReference>
<dbReference type="AlphaFoldDB" id="A0A4V3QZ52"/>
<name>A0A4V3QZ52_9SPHN</name>
<keyword evidence="9 11" id="KW-0406">Ion transport</keyword>
<dbReference type="InterPro" id="IPR003820">
    <property type="entry name" value="KdpC"/>
</dbReference>
<keyword evidence="8 11" id="KW-1133">Transmembrane helix</keyword>
<dbReference type="RefSeq" id="WP_135964588.1">
    <property type="nucleotide sequence ID" value="NZ_SRXT01000005.1"/>
</dbReference>
<protein>
    <recommendedName>
        <fullName evidence="11">Potassium-transporting ATPase KdpC subunit</fullName>
    </recommendedName>
    <alternativeName>
        <fullName evidence="11">ATP phosphohydrolase [potassium-transporting] C chain</fullName>
    </alternativeName>
    <alternativeName>
        <fullName evidence="11">Potassium-binding and translocating subunit C</fullName>
    </alternativeName>
    <alternativeName>
        <fullName evidence="11">Potassium-translocating ATPase C chain</fullName>
    </alternativeName>
</protein>
<evidence type="ECO:0000256" key="1">
    <source>
        <dbReference type="ARBA" id="ARBA00022448"/>
    </source>
</evidence>
<comment type="caution">
    <text evidence="12">The sequence shown here is derived from an EMBL/GenBank/DDBJ whole genome shotgun (WGS) entry which is preliminary data.</text>
</comment>
<keyword evidence="3 11" id="KW-0633">Potassium transport</keyword>
<keyword evidence="5 11" id="KW-0547">Nucleotide-binding</keyword>
<evidence type="ECO:0000256" key="9">
    <source>
        <dbReference type="ARBA" id="ARBA00023065"/>
    </source>
</evidence>
<dbReference type="PANTHER" id="PTHR30042:SF2">
    <property type="entry name" value="POTASSIUM-TRANSPORTING ATPASE KDPC SUBUNIT"/>
    <property type="match status" value="1"/>
</dbReference>
<keyword evidence="13" id="KW-1185">Reference proteome</keyword>
<dbReference type="NCBIfam" id="NF001454">
    <property type="entry name" value="PRK00315.1"/>
    <property type="match status" value="1"/>
</dbReference>
<dbReference type="HAMAP" id="MF_00276">
    <property type="entry name" value="KdpC"/>
    <property type="match status" value="1"/>
</dbReference>
<keyword evidence="7 11" id="KW-0630">Potassium</keyword>
<dbReference type="GO" id="GO:0008556">
    <property type="term" value="F:P-type potassium transmembrane transporter activity"/>
    <property type="evidence" value="ECO:0007669"/>
    <property type="project" value="InterPro"/>
</dbReference>
<dbReference type="Pfam" id="PF02669">
    <property type="entry name" value="KdpC"/>
    <property type="match status" value="1"/>
</dbReference>
<evidence type="ECO:0000256" key="6">
    <source>
        <dbReference type="ARBA" id="ARBA00022840"/>
    </source>
</evidence>
<evidence type="ECO:0000256" key="10">
    <source>
        <dbReference type="ARBA" id="ARBA00023136"/>
    </source>
</evidence>
<keyword evidence="10 11" id="KW-0472">Membrane</keyword>
<evidence type="ECO:0000313" key="13">
    <source>
        <dbReference type="Proteomes" id="UP000306147"/>
    </source>
</evidence>
<accession>A0A4V3QZ52</accession>
<keyword evidence="2 11" id="KW-1003">Cell membrane</keyword>
<dbReference type="PANTHER" id="PTHR30042">
    <property type="entry name" value="POTASSIUM-TRANSPORTING ATPASE C CHAIN"/>
    <property type="match status" value="1"/>
</dbReference>
<comment type="function">
    <text evidence="11">Part of the high-affinity ATP-driven potassium transport (or Kdp) system, which catalyzes the hydrolysis of ATP coupled with the electrogenic transport of potassium into the cytoplasm. This subunit acts as a catalytic chaperone that increases the ATP-binding affinity of the ATP-hydrolyzing subunit KdpB by the formation of a transient KdpB/KdpC/ATP ternary complex.</text>
</comment>
<evidence type="ECO:0000256" key="8">
    <source>
        <dbReference type="ARBA" id="ARBA00022989"/>
    </source>
</evidence>
<organism evidence="12 13">
    <name type="scientific">Sphingomonas gei</name>
    <dbReference type="NCBI Taxonomy" id="1395960"/>
    <lineage>
        <taxon>Bacteria</taxon>
        <taxon>Pseudomonadati</taxon>
        <taxon>Pseudomonadota</taxon>
        <taxon>Alphaproteobacteria</taxon>
        <taxon>Sphingomonadales</taxon>
        <taxon>Sphingomonadaceae</taxon>
        <taxon>Sphingomonas</taxon>
    </lineage>
</organism>
<evidence type="ECO:0000256" key="3">
    <source>
        <dbReference type="ARBA" id="ARBA00022538"/>
    </source>
</evidence>
<proteinExistence type="inferred from homology"/>
<evidence type="ECO:0000256" key="5">
    <source>
        <dbReference type="ARBA" id="ARBA00022741"/>
    </source>
</evidence>
<dbReference type="GO" id="GO:0005886">
    <property type="term" value="C:plasma membrane"/>
    <property type="evidence" value="ECO:0007669"/>
    <property type="project" value="UniProtKB-SubCell"/>
</dbReference>
<keyword evidence="6 11" id="KW-0067">ATP-binding</keyword>
<dbReference type="Proteomes" id="UP000306147">
    <property type="component" value="Unassembled WGS sequence"/>
</dbReference>
<comment type="subcellular location">
    <subcellularLocation>
        <location evidence="11">Cell membrane</location>
        <topology evidence="11">Single-pass membrane protein</topology>
    </subcellularLocation>
</comment>
<dbReference type="NCBIfam" id="TIGR00681">
    <property type="entry name" value="kdpC"/>
    <property type="match status" value="1"/>
</dbReference>
<keyword evidence="1 11" id="KW-0813">Transport</keyword>
<gene>
    <name evidence="11 12" type="primary">kdpC</name>
    <name evidence="12" type="ORF">E5A73_14755</name>
</gene>
<evidence type="ECO:0000313" key="12">
    <source>
        <dbReference type="EMBL" id="TGX52882.1"/>
    </source>
</evidence>
<reference evidence="12 13" key="1">
    <citation type="submission" date="2019-04" db="EMBL/GenBank/DDBJ databases">
        <title>Sphingomonas psychrotolerans sp. nov., isolated from soil in the Tianshan Mountains, Xinjiang, China.</title>
        <authorList>
            <person name="Luo Y."/>
            <person name="Sheng H."/>
        </authorList>
    </citation>
    <scope>NUCLEOTIDE SEQUENCE [LARGE SCALE GENOMIC DNA]</scope>
    <source>
        <strain evidence="12 13">ZFGT-11</strain>
    </source>
</reference>
<evidence type="ECO:0000256" key="4">
    <source>
        <dbReference type="ARBA" id="ARBA00022692"/>
    </source>
</evidence>
<comment type="subunit">
    <text evidence="11">The system is composed of three essential subunits: KdpA, KdpB and KdpC.</text>
</comment>
<evidence type="ECO:0000256" key="11">
    <source>
        <dbReference type="HAMAP-Rule" id="MF_00276"/>
    </source>
</evidence>
<dbReference type="PIRSF" id="PIRSF001296">
    <property type="entry name" value="K_ATPase_KdpC"/>
    <property type="match status" value="1"/>
</dbReference>
<evidence type="ECO:0000256" key="7">
    <source>
        <dbReference type="ARBA" id="ARBA00022958"/>
    </source>
</evidence>
<evidence type="ECO:0000256" key="2">
    <source>
        <dbReference type="ARBA" id="ARBA00022475"/>
    </source>
</evidence>
<dbReference type="OrthoDB" id="9788285at2"/>
<comment type="similarity">
    <text evidence="11">Belongs to the KdpC family.</text>
</comment>
<sequence length="198" mass="20604">MLKDFTTAFRPAIVLTILFAALLGLAYPALLTGIGQVAFPAQANGSLIRENGQVIGSELLGQGFSAPRYFHGRPSAAGSGYDATASAGSNLGPTSQTLADRIKADLIANRDTPEASVPADLVTASASGLDPHISPEAAFSQVRRVAGARRLPRGQVDALVRQQVEKPLLGFLGEPRVNVLALNRALDRLAPVGAKAPE</sequence>
<dbReference type="EMBL" id="SRXT01000005">
    <property type="protein sequence ID" value="TGX52882.1"/>
    <property type="molecule type" value="Genomic_DNA"/>
</dbReference>
<keyword evidence="4 11" id="KW-0812">Transmembrane</keyword>